<dbReference type="PROSITE" id="PS51123">
    <property type="entry name" value="OMPA_2"/>
    <property type="match status" value="1"/>
</dbReference>
<organism evidence="5 7">
    <name type="scientific">Treponema phagedenis</name>
    <dbReference type="NCBI Taxonomy" id="162"/>
    <lineage>
        <taxon>Bacteria</taxon>
        <taxon>Pseudomonadati</taxon>
        <taxon>Spirochaetota</taxon>
        <taxon>Spirochaetia</taxon>
        <taxon>Spirochaetales</taxon>
        <taxon>Treponemataceae</taxon>
        <taxon>Treponema</taxon>
    </lineage>
</organism>
<keyword evidence="1" id="KW-0472">Membrane</keyword>
<name>A0A0B7GTU0_TREPH</name>
<sequence length="165" mass="18444">MNQLRILLLLLVLPVFFACKSQPEPKPEPVKKKPQPVVQEQPIAEPQEAPVEEKEPETDGFTVYFAPDTYVIDSFTAHKLDVIAEQLKAQNITHVKITGHSAKLDTAKAENKLSLQRAVAVAEYFRSIGLFDADSMELEGLGANEPAGSHAEITKRHYNRRVEIK</sequence>
<dbReference type="OrthoDB" id="363269at2"/>
<feature type="region of interest" description="Disordered" evidence="2">
    <location>
        <begin position="22"/>
        <end position="58"/>
    </location>
</feature>
<dbReference type="EMBL" id="CP042817">
    <property type="protein sequence ID" value="QEJ97603.1"/>
    <property type="molecule type" value="Genomic_DNA"/>
</dbReference>
<evidence type="ECO:0000256" key="2">
    <source>
        <dbReference type="SAM" id="MobiDB-lite"/>
    </source>
</evidence>
<dbReference type="EMBL" id="CDNC01000004">
    <property type="protein sequence ID" value="CEM60942.1"/>
    <property type="molecule type" value="Genomic_DNA"/>
</dbReference>
<feature type="domain" description="OmpA-like" evidence="4">
    <location>
        <begin position="52"/>
        <end position="165"/>
    </location>
</feature>
<dbReference type="InterPro" id="IPR036737">
    <property type="entry name" value="OmpA-like_sf"/>
</dbReference>
<dbReference type="PROSITE" id="PS51257">
    <property type="entry name" value="PROKAR_LIPOPROTEIN"/>
    <property type="match status" value="1"/>
</dbReference>
<feature type="signal peptide" evidence="3">
    <location>
        <begin position="1"/>
        <end position="17"/>
    </location>
</feature>
<dbReference type="Proteomes" id="UP000323594">
    <property type="component" value="Chromosome"/>
</dbReference>
<dbReference type="CDD" id="cd07185">
    <property type="entry name" value="OmpA_C-like"/>
    <property type="match status" value="1"/>
</dbReference>
<evidence type="ECO:0000256" key="1">
    <source>
        <dbReference type="PROSITE-ProRule" id="PRU00473"/>
    </source>
</evidence>
<dbReference type="SUPFAM" id="SSF103088">
    <property type="entry name" value="OmpA-like"/>
    <property type="match status" value="1"/>
</dbReference>
<dbReference type="Gene3D" id="3.30.1330.60">
    <property type="entry name" value="OmpA-like domain"/>
    <property type="match status" value="1"/>
</dbReference>
<evidence type="ECO:0000313" key="8">
    <source>
        <dbReference type="Proteomes" id="UP000323594"/>
    </source>
</evidence>
<evidence type="ECO:0000313" key="5">
    <source>
        <dbReference type="EMBL" id="CEM60942.1"/>
    </source>
</evidence>
<dbReference type="Pfam" id="PF00691">
    <property type="entry name" value="OmpA"/>
    <property type="match status" value="1"/>
</dbReference>
<proteinExistence type="predicted"/>
<dbReference type="PANTHER" id="PTHR30329">
    <property type="entry name" value="STATOR ELEMENT OF FLAGELLAR MOTOR COMPLEX"/>
    <property type="match status" value="1"/>
</dbReference>
<dbReference type="InterPro" id="IPR050330">
    <property type="entry name" value="Bact_OuterMem_StrucFunc"/>
</dbReference>
<evidence type="ECO:0000313" key="7">
    <source>
        <dbReference type="Proteomes" id="UP000042527"/>
    </source>
</evidence>
<dbReference type="InterPro" id="IPR006665">
    <property type="entry name" value="OmpA-like"/>
</dbReference>
<evidence type="ECO:0000259" key="4">
    <source>
        <dbReference type="PROSITE" id="PS51123"/>
    </source>
</evidence>
<gene>
    <name evidence="6" type="ORF">FUT82_06060</name>
    <name evidence="5" type="ORF">TPHV1_120071</name>
</gene>
<reference evidence="7" key="2">
    <citation type="submission" date="2015-01" db="EMBL/GenBank/DDBJ databases">
        <authorList>
            <person name="Manzoor Shahid"/>
            <person name="Zubair Saima"/>
        </authorList>
    </citation>
    <scope>NUCLEOTIDE SEQUENCE [LARGE SCALE GENOMIC DNA]</scope>
    <source>
        <strain evidence="7">V1</strain>
    </source>
</reference>
<evidence type="ECO:0000313" key="6">
    <source>
        <dbReference type="EMBL" id="QEJ97603.1"/>
    </source>
</evidence>
<keyword evidence="3" id="KW-0732">Signal</keyword>
<dbReference type="GO" id="GO:0016020">
    <property type="term" value="C:membrane"/>
    <property type="evidence" value="ECO:0007669"/>
    <property type="project" value="UniProtKB-UniRule"/>
</dbReference>
<dbReference type="AlphaFoldDB" id="A0A0B7GTU0"/>
<keyword evidence="7" id="KW-1185">Reference proteome</keyword>
<dbReference type="PANTHER" id="PTHR30329:SF21">
    <property type="entry name" value="LIPOPROTEIN YIAD-RELATED"/>
    <property type="match status" value="1"/>
</dbReference>
<accession>A0A0B7GTU0</accession>
<feature type="chain" id="PRO_5041521869" evidence="3">
    <location>
        <begin position="18"/>
        <end position="165"/>
    </location>
</feature>
<reference evidence="5" key="1">
    <citation type="submission" date="2015-01" db="EMBL/GenBank/DDBJ databases">
        <authorList>
            <person name="Xiang T."/>
            <person name="Song Y."/>
            <person name="Huang L."/>
            <person name="Wang B."/>
            <person name="Wu P."/>
        </authorList>
    </citation>
    <scope>NUCLEOTIDE SEQUENCE [LARGE SCALE GENOMIC DNA]</scope>
    <source>
        <strain evidence="5">V1</strain>
    </source>
</reference>
<protein>
    <submittedName>
        <fullName evidence="5">OmpA family protein</fullName>
    </submittedName>
</protein>
<evidence type="ECO:0000256" key="3">
    <source>
        <dbReference type="SAM" id="SignalP"/>
    </source>
</evidence>
<reference evidence="6 8" key="3">
    <citation type="submission" date="2019-08" db="EMBL/GenBank/DDBJ databases">
        <authorList>
            <person name="Kuhnert P."/>
        </authorList>
    </citation>
    <scope>NUCLEOTIDE SEQUENCE [LARGE SCALE GENOMIC DNA]</scope>
    <source>
        <strain evidence="6 8">B36.5</strain>
    </source>
</reference>
<dbReference type="Proteomes" id="UP000042527">
    <property type="component" value="Unassembled WGS sequence"/>
</dbReference>